<keyword evidence="3" id="KW-1185">Reference proteome</keyword>
<proteinExistence type="predicted"/>
<dbReference type="eggNOG" id="COG1463">
    <property type="taxonomic scope" value="Bacteria"/>
</dbReference>
<dbReference type="Proteomes" id="UP000000483">
    <property type="component" value="Chromosome"/>
</dbReference>
<dbReference type="GO" id="GO:0005548">
    <property type="term" value="F:phospholipid transporter activity"/>
    <property type="evidence" value="ECO:0007669"/>
    <property type="project" value="TreeGrafter"/>
</dbReference>
<dbReference type="AlphaFoldDB" id="F2NGX9"/>
<sequence>MNRAKSWGVEAKVGVFVLAALLLLGYMSLRVGKFSFVTWGEQFPLQARFTSVSGLAENGRVEIAGVEVGRIKAIHLSDGRALVDLLLRPGLDLRQDAQARIRTKGMLGEKYIELELGSPDNPALPAGGVISRTESAVEFDQLLSKVPALLDDFRPILNDVRAVSQTLQRVIGTTEGETSLKEILENFNQASKSLSQVARGLERGEGTLGKLLKDDGLYREVQGVVREVQSAAKNLTAFSDKLARGDGTIAKLVNDKGLYEQANQAITRLNRVAHKIDAAEGTLGKLVNDKSLYDDAKKAVKNVNQAMEGIKEQSPVTMMGVVGSTVLR</sequence>
<evidence type="ECO:0000259" key="1">
    <source>
        <dbReference type="Pfam" id="PF02470"/>
    </source>
</evidence>
<evidence type="ECO:0000313" key="3">
    <source>
        <dbReference type="Proteomes" id="UP000000483"/>
    </source>
</evidence>
<dbReference type="GO" id="GO:0005543">
    <property type="term" value="F:phospholipid binding"/>
    <property type="evidence" value="ECO:0007669"/>
    <property type="project" value="TreeGrafter"/>
</dbReference>
<dbReference type="PANTHER" id="PTHR33371">
    <property type="entry name" value="INTERMEMBRANE PHOSPHOLIPID TRANSPORT SYSTEM BINDING PROTEIN MLAD-RELATED"/>
    <property type="match status" value="1"/>
</dbReference>
<dbReference type="OrthoDB" id="9769132at2"/>
<reference evidence="2 3" key="1">
    <citation type="journal article" date="2011" name="Stand. Genomic Sci.">
        <title>Complete genome sequence of the acetate-degrading sulfate reducer Desulfobacca acetoxidans type strain (ASRB2).</title>
        <authorList>
            <person name="Goker M."/>
            <person name="Teshima H."/>
            <person name="Lapidus A."/>
            <person name="Nolan M."/>
            <person name="Lucas S."/>
            <person name="Hammon N."/>
            <person name="Deshpande S."/>
            <person name="Cheng J.F."/>
            <person name="Tapia R."/>
            <person name="Han C."/>
            <person name="Goodwin L."/>
            <person name="Pitluck S."/>
            <person name="Huntemann M."/>
            <person name="Liolios K."/>
            <person name="Ivanova N."/>
            <person name="Pagani I."/>
            <person name="Mavromatis K."/>
            <person name="Ovchinikova G."/>
            <person name="Pati A."/>
            <person name="Chen A."/>
            <person name="Palaniappan K."/>
            <person name="Land M."/>
            <person name="Hauser L."/>
            <person name="Brambilla E.M."/>
            <person name="Rohde M."/>
            <person name="Spring S."/>
            <person name="Detter J.C."/>
            <person name="Woyke T."/>
            <person name="Bristow J."/>
            <person name="Eisen J.A."/>
            <person name="Markowitz V."/>
            <person name="Hugenholtz P."/>
            <person name="Kyrpides N.C."/>
            <person name="Klenk H.P."/>
        </authorList>
    </citation>
    <scope>NUCLEOTIDE SEQUENCE [LARGE SCALE GENOMIC DNA]</scope>
    <source>
        <strain evidence="3">ATCC 700848 / DSM 11109 / ASRB2</strain>
    </source>
</reference>
<dbReference type="Pfam" id="PF02470">
    <property type="entry name" value="MlaD"/>
    <property type="match status" value="1"/>
</dbReference>
<dbReference type="HOGENOM" id="CLU_054524_0_1_7"/>
<dbReference type="KEGG" id="dao:Desac_0873"/>
<protein>
    <submittedName>
        <fullName evidence="2">Mammalian cell entry related domain protein</fullName>
    </submittedName>
</protein>
<dbReference type="RefSeq" id="WP_013705863.1">
    <property type="nucleotide sequence ID" value="NC_015388.1"/>
</dbReference>
<feature type="domain" description="Mce/MlaD" evidence="1">
    <location>
        <begin position="45"/>
        <end position="115"/>
    </location>
</feature>
<evidence type="ECO:0000313" key="2">
    <source>
        <dbReference type="EMBL" id="AEB08750.1"/>
    </source>
</evidence>
<dbReference type="STRING" id="880072.Desac_0873"/>
<dbReference type="EMBL" id="CP002629">
    <property type="protein sequence ID" value="AEB08750.1"/>
    <property type="molecule type" value="Genomic_DNA"/>
</dbReference>
<dbReference type="InterPro" id="IPR003399">
    <property type="entry name" value="Mce/MlaD"/>
</dbReference>
<organism evidence="2 3">
    <name type="scientific">Desulfobacca acetoxidans (strain ATCC 700848 / DSM 11109 / ASRB2)</name>
    <dbReference type="NCBI Taxonomy" id="880072"/>
    <lineage>
        <taxon>Bacteria</taxon>
        <taxon>Pseudomonadati</taxon>
        <taxon>Thermodesulfobacteriota</taxon>
        <taxon>Desulfobaccia</taxon>
        <taxon>Desulfobaccales</taxon>
        <taxon>Desulfobaccaceae</taxon>
        <taxon>Desulfobacca</taxon>
    </lineage>
</organism>
<reference evidence="3" key="2">
    <citation type="submission" date="2011-03" db="EMBL/GenBank/DDBJ databases">
        <title>The complete genome of Desulfobacca acetoxidans DSM 11109.</title>
        <authorList>
            <consortium name="US DOE Joint Genome Institute (JGI-PGF)"/>
            <person name="Lucas S."/>
            <person name="Copeland A."/>
            <person name="Lapidus A."/>
            <person name="Bruce D."/>
            <person name="Goodwin L."/>
            <person name="Pitluck S."/>
            <person name="Peters L."/>
            <person name="Kyrpides N."/>
            <person name="Mavromatis K."/>
            <person name="Ivanova N."/>
            <person name="Ovchinnikova G."/>
            <person name="Teshima H."/>
            <person name="Detter J.C."/>
            <person name="Han C."/>
            <person name="Land M."/>
            <person name="Hauser L."/>
            <person name="Markowitz V."/>
            <person name="Cheng J.-F."/>
            <person name="Hugenholtz P."/>
            <person name="Woyke T."/>
            <person name="Wu D."/>
            <person name="Spring S."/>
            <person name="Schueler E."/>
            <person name="Brambilla E."/>
            <person name="Klenk H.-P."/>
            <person name="Eisen J.A."/>
        </authorList>
    </citation>
    <scope>NUCLEOTIDE SEQUENCE [LARGE SCALE GENOMIC DNA]</scope>
    <source>
        <strain evidence="3">ATCC 700848 / DSM 11109 / ASRB2</strain>
    </source>
</reference>
<dbReference type="PANTHER" id="PTHR33371:SF4">
    <property type="entry name" value="INTERMEMBRANE PHOSPHOLIPID TRANSPORT SYSTEM BINDING PROTEIN MLAD"/>
    <property type="match status" value="1"/>
</dbReference>
<name>F2NGX9_DESAR</name>
<accession>F2NGX9</accession>
<gene>
    <name evidence="2" type="ordered locus">Desac_0873</name>
</gene>
<dbReference type="InterPro" id="IPR052336">
    <property type="entry name" value="MlaD_Phospholipid_Transporter"/>
</dbReference>